<dbReference type="SMART" id="SM00849">
    <property type="entry name" value="Lactamase_B"/>
    <property type="match status" value="1"/>
</dbReference>
<dbReference type="OrthoDB" id="9815874at2"/>
<proteinExistence type="predicted"/>
<sequence>MTHDQKNSPEICFGKNTTDVLYNQITIKNADPDALELKVFFHSFYGFNGNSTLICGKRDAILVSTAFLKSDAHRLVAGILETGKNLTHVIIPEFHPDHHFCSKIVQDAFPDAKIVALQSVTRDVVYSADDKVQLWGRLFGRNVPDRLHFPMPLTSGHLEIEGHALELSDGWQADQANETLVWIPSIRAAITSDTVFYQAHPWMIESDVPRRQLWREDLKRLRAMDPLIVVPGHCPPEKFSTDPDTVINFMLGYLDDFDTALARAKTGDDLVDYMESRYPGMYALRFCLHWQARFAFPDNCSDKITPIPGIFHTVVKTEDGETVYQ</sequence>
<feature type="domain" description="Metallo-beta-lactamase" evidence="1">
    <location>
        <begin position="48"/>
        <end position="233"/>
    </location>
</feature>
<comment type="caution">
    <text evidence="2">The sequence shown here is derived from an EMBL/GenBank/DDBJ whole genome shotgun (WGS) entry which is preliminary data.</text>
</comment>
<dbReference type="Proteomes" id="UP000319449">
    <property type="component" value="Unassembled WGS sequence"/>
</dbReference>
<dbReference type="RefSeq" id="WP_145025976.1">
    <property type="nucleotide sequence ID" value="NZ_VLLN01000043.1"/>
</dbReference>
<evidence type="ECO:0000313" key="2">
    <source>
        <dbReference type="EMBL" id="TWJ13288.1"/>
    </source>
</evidence>
<dbReference type="SUPFAM" id="SSF56281">
    <property type="entry name" value="Metallo-hydrolase/oxidoreductase"/>
    <property type="match status" value="1"/>
</dbReference>
<dbReference type="Gene3D" id="3.60.15.10">
    <property type="entry name" value="Ribonuclease Z/Hydroxyacylglutathione hydrolase-like"/>
    <property type="match status" value="1"/>
</dbReference>
<dbReference type="InterPro" id="IPR036866">
    <property type="entry name" value="RibonucZ/Hydroxyglut_hydro"/>
</dbReference>
<dbReference type="GO" id="GO:0016787">
    <property type="term" value="F:hydrolase activity"/>
    <property type="evidence" value="ECO:0007669"/>
    <property type="project" value="UniProtKB-KW"/>
</dbReference>
<gene>
    <name evidence="2" type="ORF">JN12_03919</name>
</gene>
<dbReference type="InterPro" id="IPR001279">
    <property type="entry name" value="Metallo-B-lactamas"/>
</dbReference>
<organism evidence="2 3">
    <name type="scientific">Geobacter argillaceus</name>
    <dbReference type="NCBI Taxonomy" id="345631"/>
    <lineage>
        <taxon>Bacteria</taxon>
        <taxon>Pseudomonadati</taxon>
        <taxon>Thermodesulfobacteriota</taxon>
        <taxon>Desulfuromonadia</taxon>
        <taxon>Geobacterales</taxon>
        <taxon>Geobacteraceae</taxon>
        <taxon>Geobacter</taxon>
    </lineage>
</organism>
<protein>
    <submittedName>
        <fullName evidence="2">Glyoxylase-like metal-dependent hydrolase (Beta-lactamase superfamily II)</fullName>
    </submittedName>
</protein>
<dbReference type="AlphaFoldDB" id="A0A562V6A5"/>
<name>A0A562V6A5_9BACT</name>
<accession>A0A562V6A5</accession>
<dbReference type="EMBL" id="VLLN01000043">
    <property type="protein sequence ID" value="TWJ13288.1"/>
    <property type="molecule type" value="Genomic_DNA"/>
</dbReference>
<evidence type="ECO:0000313" key="3">
    <source>
        <dbReference type="Proteomes" id="UP000319449"/>
    </source>
</evidence>
<keyword evidence="2" id="KW-0378">Hydrolase</keyword>
<keyword evidence="3" id="KW-1185">Reference proteome</keyword>
<reference evidence="2 3" key="1">
    <citation type="submission" date="2019-07" db="EMBL/GenBank/DDBJ databases">
        <title>Genomic Encyclopedia of Archaeal and Bacterial Type Strains, Phase II (KMG-II): from individual species to whole genera.</title>
        <authorList>
            <person name="Goeker M."/>
        </authorList>
    </citation>
    <scope>NUCLEOTIDE SEQUENCE [LARGE SCALE GENOMIC DNA]</scope>
    <source>
        <strain evidence="2 3">ATCC BAA-1139</strain>
    </source>
</reference>
<evidence type="ECO:0000259" key="1">
    <source>
        <dbReference type="SMART" id="SM00849"/>
    </source>
</evidence>